<organism evidence="1 2">
    <name type="scientific">Pistacia atlantica</name>
    <dbReference type="NCBI Taxonomy" id="434234"/>
    <lineage>
        <taxon>Eukaryota</taxon>
        <taxon>Viridiplantae</taxon>
        <taxon>Streptophyta</taxon>
        <taxon>Embryophyta</taxon>
        <taxon>Tracheophyta</taxon>
        <taxon>Spermatophyta</taxon>
        <taxon>Magnoliopsida</taxon>
        <taxon>eudicotyledons</taxon>
        <taxon>Gunneridae</taxon>
        <taxon>Pentapetalae</taxon>
        <taxon>rosids</taxon>
        <taxon>malvids</taxon>
        <taxon>Sapindales</taxon>
        <taxon>Anacardiaceae</taxon>
        <taxon>Pistacia</taxon>
    </lineage>
</organism>
<keyword evidence="2" id="KW-1185">Reference proteome</keyword>
<dbReference type="EMBL" id="CM047910">
    <property type="protein sequence ID" value="KAJ0074785.1"/>
    <property type="molecule type" value="Genomic_DNA"/>
</dbReference>
<sequence>MGFKCVRMWLMLILMFISLQGWRIEGCLKQERSALFQLKHFFNDPISLRNWFEGNRNSNCCDWERVICNNTTGRVISLDLHFTRNYELGEWYLNVSLFSPFQELETLDLSDNLIVGCVENEGFERLSHLTNLVDLELSYNMFNDSHVLSALSQHSSLKNLSLDCNQFRELNHFNASRLSNLELLSLSGNMFNNNILSYVSTLSSLKVLYLNDIGLKGIVDLQELDSLSNLQSLSIGGNEIKKVVFSKGETSLRKLTVLELNNVSISDGSSLLQTLGLFPSLELVQFEYNNFSGAVTTNELPSFKNLTTLTIFNTVFHNNFLQMIGCMTSLQSIEIRSSDLSFNDTLFDQELPSFKNLTNLTISDTVFNNKFLQMIEGMTSLQFIEISSSNLNISDTLFDKGICKMLHLQHLDMMDNGLTGTLPCCLANLTSLQYLDISSNHFTGNISLSPLKVLTSIQELSLSDNHFQIPVFLEPFFNHSKLKKFYGYGNEIYEGIESQYLAPKFQLNVITLSNCGSGGSFPKFLYSQHDLQEVYLYDINSKGKFPVWLLNNNTKLESLYLVNNSLSGPLQLPIHPHMSLKELDISINSFNGHIPKEFGTYLPMLQYLNISRNALSGSIPSSVGDMKSLEDLDLSNNLLTGGIPEHLAMGCISLMVLALSNNSLQDLSHNKLSGHIPPCLNITIVVASDDVPIVRMLKNMPLQKKEIVEFTTKTRSYSYQGRILSYMSGIDLSNNKLVGVIPYQIGNLVGIHTLNLSHNNLTGPIPSTFSNLKQIESLDLSYNNLIGKIPPQLVELNNLAVFSVTHNNLSGKLPDRIAQFGTFEESSYEGNPFLCGKPLPKSCNAIESQPKDSSITGEDNDFIDMNVFYISFVVSYIVILLGIIAVLLINPYWRRRWFYIVELLTTSCYYFVVDHLHK</sequence>
<protein>
    <submittedName>
        <fullName evidence="1">Uncharacterized protein</fullName>
    </submittedName>
</protein>
<dbReference type="Proteomes" id="UP001164250">
    <property type="component" value="Chromosome 15"/>
</dbReference>
<gene>
    <name evidence="1" type="ORF">Patl1_33733</name>
</gene>
<accession>A0ACC0ZRM7</accession>
<comment type="caution">
    <text evidence="1">The sequence shown here is derived from an EMBL/GenBank/DDBJ whole genome shotgun (WGS) entry which is preliminary data.</text>
</comment>
<name>A0ACC0ZRM7_9ROSI</name>
<evidence type="ECO:0000313" key="1">
    <source>
        <dbReference type="EMBL" id="KAJ0074785.1"/>
    </source>
</evidence>
<evidence type="ECO:0000313" key="2">
    <source>
        <dbReference type="Proteomes" id="UP001164250"/>
    </source>
</evidence>
<proteinExistence type="predicted"/>
<reference evidence="2" key="1">
    <citation type="journal article" date="2023" name="G3 (Bethesda)">
        <title>Genome assembly and association tests identify interacting loci associated with vigor, precocity, and sex in interspecific pistachio rootstocks.</title>
        <authorList>
            <person name="Palmer W."/>
            <person name="Jacygrad E."/>
            <person name="Sagayaradj S."/>
            <person name="Cavanaugh K."/>
            <person name="Han R."/>
            <person name="Bertier L."/>
            <person name="Beede B."/>
            <person name="Kafkas S."/>
            <person name="Golino D."/>
            <person name="Preece J."/>
            <person name="Michelmore R."/>
        </authorList>
    </citation>
    <scope>NUCLEOTIDE SEQUENCE [LARGE SCALE GENOMIC DNA]</scope>
</reference>